<keyword evidence="2" id="KW-0732">Signal</keyword>
<evidence type="ECO:0000256" key="1">
    <source>
        <dbReference type="SAM" id="MobiDB-lite"/>
    </source>
</evidence>
<dbReference type="InterPro" id="IPR042998">
    <property type="entry name" value="PLIN1"/>
</dbReference>
<protein>
    <submittedName>
        <fullName evidence="3">Uncharacterized protein</fullName>
    </submittedName>
</protein>
<dbReference type="EMBL" id="JAPFRF010000014">
    <property type="protein sequence ID" value="KAJ7311083.1"/>
    <property type="molecule type" value="Genomic_DNA"/>
</dbReference>
<dbReference type="PANTHER" id="PTHR47138:SF1">
    <property type="entry name" value="PERILIPIN-1"/>
    <property type="match status" value="1"/>
</dbReference>
<comment type="caution">
    <text evidence="3">The sequence shown here is derived from an EMBL/GenBank/DDBJ whole genome shotgun (WGS) entry which is preliminary data.</text>
</comment>
<accession>A0A9Q0XDG2</accession>
<feature type="region of interest" description="Disordered" evidence="1">
    <location>
        <begin position="175"/>
        <end position="223"/>
    </location>
</feature>
<evidence type="ECO:0000313" key="3">
    <source>
        <dbReference type="EMBL" id="KAJ7311083.1"/>
    </source>
</evidence>
<reference evidence="3" key="1">
    <citation type="journal article" date="2023" name="DNA Res.">
        <title>Chromosome-level genome assembly of Phrynocephalus forsythii using third-generation DNA sequencing and Hi-C analysis.</title>
        <authorList>
            <person name="Qi Y."/>
            <person name="Zhao W."/>
            <person name="Zhao Y."/>
            <person name="Niu C."/>
            <person name="Cao S."/>
            <person name="Zhang Y."/>
        </authorList>
    </citation>
    <scope>NUCLEOTIDE SEQUENCE</scope>
    <source>
        <tissue evidence="3">Muscle</tissue>
    </source>
</reference>
<feature type="chain" id="PRO_5040129838" evidence="2">
    <location>
        <begin position="18"/>
        <end position="295"/>
    </location>
</feature>
<evidence type="ECO:0000256" key="2">
    <source>
        <dbReference type="SAM" id="SignalP"/>
    </source>
</evidence>
<dbReference type="GO" id="GO:0006629">
    <property type="term" value="P:lipid metabolic process"/>
    <property type="evidence" value="ECO:0007669"/>
    <property type="project" value="InterPro"/>
</dbReference>
<organism evidence="3 4">
    <name type="scientific">Phrynocephalus forsythii</name>
    <dbReference type="NCBI Taxonomy" id="171643"/>
    <lineage>
        <taxon>Eukaryota</taxon>
        <taxon>Metazoa</taxon>
        <taxon>Chordata</taxon>
        <taxon>Craniata</taxon>
        <taxon>Vertebrata</taxon>
        <taxon>Euteleostomi</taxon>
        <taxon>Lepidosauria</taxon>
        <taxon>Squamata</taxon>
        <taxon>Bifurcata</taxon>
        <taxon>Unidentata</taxon>
        <taxon>Episquamata</taxon>
        <taxon>Toxicofera</taxon>
        <taxon>Iguania</taxon>
        <taxon>Acrodonta</taxon>
        <taxon>Agamidae</taxon>
        <taxon>Agaminae</taxon>
        <taxon>Phrynocephalus</taxon>
    </lineage>
</organism>
<proteinExistence type="predicted"/>
<gene>
    <name evidence="3" type="ORF">JRQ81_006682</name>
</gene>
<feature type="signal peptide" evidence="2">
    <location>
        <begin position="1"/>
        <end position="17"/>
    </location>
</feature>
<sequence>MAHALAGLFGGLWEVAAEGYERSENRVKDTLEHVRRSRLSVAAEAGIDATTGKLENVIEFFLQKAEEQSVRESAGATKEESPATLFAKVRVFTVTTFQRVYDQTLQIVQAARDRGWEIAGLTTKGPEQPSLLGSLAQNLQTAYLSTVLLVKSTPSLAWNAAGQLLRISSVRKAASELPNHMEQEDASPGPTGDHPDSTGEQEGAQSEAALAPEGWGLGPGQDVRRLSRGHYPLPFINLDDPLPPQPAASGRSAFSPYKEGAGRRRWSEGLFRFSSEALYQRALYAGLYGTPFKKD</sequence>
<dbReference type="OrthoDB" id="376826at2759"/>
<dbReference type="AlphaFoldDB" id="A0A9Q0XDG2"/>
<name>A0A9Q0XDG2_9SAUR</name>
<dbReference type="Proteomes" id="UP001142489">
    <property type="component" value="Unassembled WGS sequence"/>
</dbReference>
<dbReference type="PANTHER" id="PTHR47138">
    <property type="entry name" value="PERILIPIN-1"/>
    <property type="match status" value="1"/>
</dbReference>
<keyword evidence="4" id="KW-1185">Reference proteome</keyword>
<dbReference type="GO" id="GO:0005811">
    <property type="term" value="C:lipid droplet"/>
    <property type="evidence" value="ECO:0007669"/>
    <property type="project" value="InterPro"/>
</dbReference>
<feature type="region of interest" description="Disordered" evidence="1">
    <location>
        <begin position="240"/>
        <end position="259"/>
    </location>
</feature>
<evidence type="ECO:0000313" key="4">
    <source>
        <dbReference type="Proteomes" id="UP001142489"/>
    </source>
</evidence>